<proteinExistence type="predicted"/>
<name>A0A1B3XUE6_9BACI</name>
<protein>
    <submittedName>
        <fullName evidence="1">Uncharacterized protein</fullName>
    </submittedName>
</protein>
<dbReference type="Proteomes" id="UP000077926">
    <property type="component" value="Chromosome"/>
</dbReference>
<evidence type="ECO:0000313" key="2">
    <source>
        <dbReference type="Proteomes" id="UP000077926"/>
    </source>
</evidence>
<dbReference type="RefSeq" id="WP_069191723.1">
    <property type="nucleotide sequence ID" value="NZ_CP017080.1"/>
</dbReference>
<dbReference type="STRING" id="264697.ABE28_021035"/>
<accession>A0A1B3XUE6</accession>
<gene>
    <name evidence="1" type="ORF">ABE28_021035</name>
</gene>
<sequence length="168" mass="19474">MNMKSERAYAITDARKRLEGETEVNGFDISTIFGKGIPIMLTAAMLEKMIKKHMNEQDIQVEITPEHIALWGTTELKKMMFKKKVSFRLALKPIIVEKRTITFELLELKPIDKSFINQKLFNRPPLFEYDQRRIKMNMNAWSIVRKIPVGTIKSCELVDGGLKMNLSL</sequence>
<dbReference type="OrthoDB" id="2852236at2"/>
<organism evidence="1 2">
    <name type="scientific">Peribacillus muralis</name>
    <dbReference type="NCBI Taxonomy" id="264697"/>
    <lineage>
        <taxon>Bacteria</taxon>
        <taxon>Bacillati</taxon>
        <taxon>Bacillota</taxon>
        <taxon>Bacilli</taxon>
        <taxon>Bacillales</taxon>
        <taxon>Bacillaceae</taxon>
        <taxon>Peribacillus</taxon>
    </lineage>
</organism>
<evidence type="ECO:0000313" key="1">
    <source>
        <dbReference type="EMBL" id="AOH56836.1"/>
    </source>
</evidence>
<keyword evidence="2" id="KW-1185">Reference proteome</keyword>
<reference evidence="1 2" key="1">
    <citation type="submission" date="2016-08" db="EMBL/GenBank/DDBJ databases">
        <title>Complete genome sequence of Bacillus muralis G25-68, a strain with toxicity to nematodes.</title>
        <authorList>
            <person name="Zheng Z."/>
        </authorList>
    </citation>
    <scope>NUCLEOTIDE SEQUENCE [LARGE SCALE GENOMIC DNA]</scope>
    <source>
        <strain evidence="1 2">G25-68</strain>
    </source>
</reference>
<dbReference type="EMBL" id="CP017080">
    <property type="protein sequence ID" value="AOH56836.1"/>
    <property type="molecule type" value="Genomic_DNA"/>
</dbReference>
<dbReference type="AlphaFoldDB" id="A0A1B3XUE6"/>
<dbReference type="KEGG" id="bmur:ABE28_021035"/>